<evidence type="ECO:0000313" key="3">
    <source>
        <dbReference type="Proteomes" id="UP000735302"/>
    </source>
</evidence>
<keyword evidence="3" id="KW-1185">Reference proteome</keyword>
<reference evidence="2 3" key="1">
    <citation type="journal article" date="2021" name="Elife">
        <title>Chloroplast acquisition without the gene transfer in kleptoplastic sea slugs, Plakobranchus ocellatus.</title>
        <authorList>
            <person name="Maeda T."/>
            <person name="Takahashi S."/>
            <person name="Yoshida T."/>
            <person name="Shimamura S."/>
            <person name="Takaki Y."/>
            <person name="Nagai Y."/>
            <person name="Toyoda A."/>
            <person name="Suzuki Y."/>
            <person name="Arimoto A."/>
            <person name="Ishii H."/>
            <person name="Satoh N."/>
            <person name="Nishiyama T."/>
            <person name="Hasebe M."/>
            <person name="Maruyama T."/>
            <person name="Minagawa J."/>
            <person name="Obokata J."/>
            <person name="Shigenobu S."/>
        </authorList>
    </citation>
    <scope>NUCLEOTIDE SEQUENCE [LARGE SCALE GENOMIC DNA]</scope>
</reference>
<organism evidence="2 3">
    <name type="scientific">Plakobranchus ocellatus</name>
    <dbReference type="NCBI Taxonomy" id="259542"/>
    <lineage>
        <taxon>Eukaryota</taxon>
        <taxon>Metazoa</taxon>
        <taxon>Spiralia</taxon>
        <taxon>Lophotrochozoa</taxon>
        <taxon>Mollusca</taxon>
        <taxon>Gastropoda</taxon>
        <taxon>Heterobranchia</taxon>
        <taxon>Euthyneura</taxon>
        <taxon>Panpulmonata</taxon>
        <taxon>Sacoglossa</taxon>
        <taxon>Placobranchoidea</taxon>
        <taxon>Plakobranchidae</taxon>
        <taxon>Plakobranchus</taxon>
    </lineage>
</organism>
<gene>
    <name evidence="2" type="ORF">PoB_001763600</name>
</gene>
<comment type="caution">
    <text evidence="2">The sequence shown here is derived from an EMBL/GenBank/DDBJ whole genome shotgun (WGS) entry which is preliminary data.</text>
</comment>
<protein>
    <submittedName>
        <fullName evidence="2">Uncharacterized protein</fullName>
    </submittedName>
</protein>
<accession>A0AAV3YVJ2</accession>
<sequence>MNGLSVILTTAVCMLIFSVCGCRGATCSDLENCANSIEANTWFFLHPNYDTAEYSTKIASTCANTDLSCVDAPNNCTDSSYRTAAKVAKEKRSFICSNDGRIMIQELPAETKCFGNTTALAEIDNHRLECYATYLTPMSGVDCTAIENARVCDKDYGYTKCGPYTRFLIDHSWLARIKAEWPSCYASALATKEKLP</sequence>
<proteinExistence type="predicted"/>
<evidence type="ECO:0000313" key="2">
    <source>
        <dbReference type="EMBL" id="GFN91130.1"/>
    </source>
</evidence>
<feature type="chain" id="PRO_5043506470" evidence="1">
    <location>
        <begin position="25"/>
        <end position="196"/>
    </location>
</feature>
<dbReference type="AlphaFoldDB" id="A0AAV3YVJ2"/>
<dbReference type="EMBL" id="BLXT01002101">
    <property type="protein sequence ID" value="GFN91130.1"/>
    <property type="molecule type" value="Genomic_DNA"/>
</dbReference>
<keyword evidence="1" id="KW-0732">Signal</keyword>
<evidence type="ECO:0000256" key="1">
    <source>
        <dbReference type="SAM" id="SignalP"/>
    </source>
</evidence>
<feature type="signal peptide" evidence="1">
    <location>
        <begin position="1"/>
        <end position="24"/>
    </location>
</feature>
<dbReference type="Proteomes" id="UP000735302">
    <property type="component" value="Unassembled WGS sequence"/>
</dbReference>
<name>A0AAV3YVJ2_9GAST</name>